<accession>A0A7W6RZU2</accession>
<dbReference type="Gene3D" id="1.10.275.10">
    <property type="entry name" value="Fumarase/aspartase (N-terminal domain)"/>
    <property type="match status" value="1"/>
</dbReference>
<dbReference type="InterPro" id="IPR024083">
    <property type="entry name" value="Fumarase/histidase_N"/>
</dbReference>
<evidence type="ECO:0000256" key="3">
    <source>
        <dbReference type="ARBA" id="ARBA00023239"/>
    </source>
</evidence>
<evidence type="ECO:0000313" key="8">
    <source>
        <dbReference type="Proteomes" id="UP000555728"/>
    </source>
</evidence>
<evidence type="ECO:0000259" key="5">
    <source>
        <dbReference type="Pfam" id="PF00206"/>
    </source>
</evidence>
<dbReference type="PANTHER" id="PTHR11444:SF1">
    <property type="entry name" value="FUMARATE HYDRATASE, MITOCHONDRIAL"/>
    <property type="match status" value="1"/>
</dbReference>
<dbReference type="EMBL" id="JACIGI010000008">
    <property type="protein sequence ID" value="MBB4285654.1"/>
    <property type="molecule type" value="Genomic_DNA"/>
</dbReference>
<dbReference type="FunFam" id="1.20.200.10:FF:000001">
    <property type="entry name" value="Fumarate hydratase, mitochondrial"/>
    <property type="match status" value="1"/>
</dbReference>
<feature type="domain" description="Fumarase C C-terminal" evidence="6">
    <location>
        <begin position="413"/>
        <end position="464"/>
    </location>
</feature>
<dbReference type="PROSITE" id="PS00163">
    <property type="entry name" value="FUMARATE_LYASES"/>
    <property type="match status" value="1"/>
</dbReference>
<sequence length="476" mass="49457">MDSAAAEAMREETDSLGVVRVPADRYWGAQTQRALENFPIGLERMPPALVHALGVQKLAAARANMALGSLDRAIGEAIAAAAREVADGALDDHFPLPVWQSGSGTQTNMNANEVIANRADEVLGQPMGRRTPVHPNDHVNRGQSSNDTIPTAMHLATLLELRDRLLPALDHLGHTLAERAVTFGDRVKSGRTHLQDAVPVTLGQEFGGYAAQVEAAATRLRRLTDDLLPLAQGGTAVGSGLNCPPGFVDAVLDAVRALTGLEVRRADNPFAANAAHDVFVDLSGALGGTAAALAKIAGDIRFMGCGPRCGIGEVMLPANEPGSSIMPGKVNPTQVEALVMVCAQVQGNHVAIAHGAAGGQMELNACKPVIIHNTLQSIRLLGDAARSFADRCVAGLAADDARLADLAGRSLMLVTALAPAVGYDRAAEAAHKAAHEGTTLREAVLTLGLMDAEAYDRVVDPRALALGGGTEVEPGG</sequence>
<comment type="subunit">
    <text evidence="4">Homotetramer.</text>
</comment>
<keyword evidence="3 4" id="KW-0456">Lyase</keyword>
<dbReference type="PRINTS" id="PR00149">
    <property type="entry name" value="FUMRATELYASE"/>
</dbReference>
<dbReference type="Pfam" id="PF10415">
    <property type="entry name" value="FumaraseC_C"/>
    <property type="match status" value="1"/>
</dbReference>
<comment type="similarity">
    <text evidence="1 4">Belongs to the class-II fumarase/aspartase family. Fumarase subfamily.</text>
</comment>
<comment type="catalytic activity">
    <reaction evidence="4">
        <text>(S)-malate = fumarate + H2O</text>
        <dbReference type="Rhea" id="RHEA:12460"/>
        <dbReference type="ChEBI" id="CHEBI:15377"/>
        <dbReference type="ChEBI" id="CHEBI:15589"/>
        <dbReference type="ChEBI" id="CHEBI:29806"/>
        <dbReference type="EC" id="4.2.1.2"/>
    </reaction>
</comment>
<dbReference type="HAMAP" id="MF_00743">
    <property type="entry name" value="FumaraseC"/>
    <property type="match status" value="1"/>
</dbReference>
<feature type="binding site" evidence="4">
    <location>
        <begin position="144"/>
        <end position="146"/>
    </location>
    <ligand>
        <name>substrate</name>
    </ligand>
</feature>
<dbReference type="EC" id="4.2.1.2" evidence="4"/>
<evidence type="ECO:0000313" key="7">
    <source>
        <dbReference type="EMBL" id="MBB4285654.1"/>
    </source>
</evidence>
<dbReference type="RefSeq" id="WP_184433207.1">
    <property type="nucleotide sequence ID" value="NZ_JACIGI010000008.1"/>
</dbReference>
<dbReference type="PRINTS" id="PR00145">
    <property type="entry name" value="ARGSUCLYASE"/>
</dbReference>
<dbReference type="GO" id="GO:0006108">
    <property type="term" value="P:malate metabolic process"/>
    <property type="evidence" value="ECO:0007669"/>
    <property type="project" value="TreeGrafter"/>
</dbReference>
<dbReference type="GO" id="GO:0004333">
    <property type="term" value="F:fumarate hydratase activity"/>
    <property type="evidence" value="ECO:0007669"/>
    <property type="project" value="UniProtKB-UniRule"/>
</dbReference>
<reference evidence="7 8" key="1">
    <citation type="submission" date="2020-08" db="EMBL/GenBank/DDBJ databases">
        <title>Genome sequencing of Purple Non-Sulfur Bacteria from various extreme environments.</title>
        <authorList>
            <person name="Mayer M."/>
        </authorList>
    </citation>
    <scope>NUCLEOTIDE SEQUENCE [LARGE SCALE GENOMIC DNA]</scope>
    <source>
        <strain evidence="7 8">JA135</strain>
    </source>
</reference>
<comment type="function">
    <text evidence="4">Involved in the TCA cycle. Catalyzes the stereospecific interconversion of fumarate to L-malate.</text>
</comment>
<evidence type="ECO:0000256" key="2">
    <source>
        <dbReference type="ARBA" id="ARBA00022532"/>
    </source>
</evidence>
<keyword evidence="8" id="KW-1185">Reference proteome</keyword>
<comment type="miscellaneous">
    <text evidence="4">There are 2 substrate-binding sites: the catalytic A site, and the non-catalytic B site that may play a role in the transfer of substrate or product between the active site and the solvent. Alternatively, the B site may bind allosteric effectors.</text>
</comment>
<dbReference type="InterPro" id="IPR018951">
    <property type="entry name" value="Fumarase_C_C"/>
</dbReference>
<dbReference type="GO" id="GO:0006099">
    <property type="term" value="P:tricarboxylic acid cycle"/>
    <property type="evidence" value="ECO:0007669"/>
    <property type="project" value="UniProtKB-UniRule"/>
</dbReference>
<comment type="pathway">
    <text evidence="4">Carbohydrate metabolism; tricarboxylic acid cycle; (S)-malate from fumarate: step 1/1.</text>
</comment>
<dbReference type="GO" id="GO:0005737">
    <property type="term" value="C:cytoplasm"/>
    <property type="evidence" value="ECO:0007669"/>
    <property type="project" value="UniProtKB-SubCell"/>
</dbReference>
<dbReference type="Pfam" id="PF00206">
    <property type="entry name" value="Lyase_1"/>
    <property type="match status" value="1"/>
</dbReference>
<gene>
    <name evidence="4" type="primary">fumC</name>
    <name evidence="7" type="ORF">GGD88_001373</name>
</gene>
<dbReference type="InterPro" id="IPR005677">
    <property type="entry name" value="Fum_hydII"/>
</dbReference>
<feature type="domain" description="Fumarate lyase N-terminal" evidence="5">
    <location>
        <begin position="19"/>
        <end position="347"/>
    </location>
</feature>
<feature type="binding site" description="in site B" evidence="4">
    <location>
        <begin position="134"/>
        <end position="137"/>
    </location>
    <ligand>
        <name>substrate</name>
    </ligand>
</feature>
<dbReference type="InterPro" id="IPR008948">
    <property type="entry name" value="L-Aspartase-like"/>
</dbReference>
<dbReference type="SUPFAM" id="SSF48557">
    <property type="entry name" value="L-aspartase-like"/>
    <property type="match status" value="1"/>
</dbReference>
<organism evidence="7 8">
    <name type="scientific">Roseospira goensis</name>
    <dbReference type="NCBI Taxonomy" id="391922"/>
    <lineage>
        <taxon>Bacteria</taxon>
        <taxon>Pseudomonadati</taxon>
        <taxon>Pseudomonadota</taxon>
        <taxon>Alphaproteobacteria</taxon>
        <taxon>Rhodospirillales</taxon>
        <taxon>Rhodospirillaceae</taxon>
        <taxon>Roseospira</taxon>
    </lineage>
</organism>
<feature type="binding site" evidence="4">
    <location>
        <begin position="103"/>
        <end position="105"/>
    </location>
    <ligand>
        <name>substrate</name>
    </ligand>
</feature>
<comment type="caution">
    <text evidence="7">The sequence shown here is derived from an EMBL/GenBank/DDBJ whole genome shotgun (WGS) entry which is preliminary data.</text>
</comment>
<feature type="active site" evidence="4">
    <location>
        <position position="323"/>
    </location>
</feature>
<feature type="site" description="Important for catalytic activity" evidence="4">
    <location>
        <position position="336"/>
    </location>
</feature>
<dbReference type="Gene3D" id="1.20.200.10">
    <property type="entry name" value="Fumarase/aspartase (Central domain)"/>
    <property type="match status" value="1"/>
</dbReference>
<evidence type="ECO:0000259" key="6">
    <source>
        <dbReference type="Pfam" id="PF10415"/>
    </source>
</evidence>
<feature type="binding site" evidence="4">
    <location>
        <position position="324"/>
    </location>
    <ligand>
        <name>substrate</name>
    </ligand>
</feature>
<dbReference type="UniPathway" id="UPA00223">
    <property type="reaction ID" value="UER01007"/>
</dbReference>
<comment type="subcellular location">
    <subcellularLocation>
        <location evidence="4">Cytoplasm</location>
    </subcellularLocation>
</comment>
<feature type="binding site" evidence="4">
    <location>
        <position position="192"/>
    </location>
    <ligand>
        <name>substrate</name>
    </ligand>
</feature>
<evidence type="ECO:0000256" key="4">
    <source>
        <dbReference type="HAMAP-Rule" id="MF_00743"/>
    </source>
</evidence>
<feature type="active site" description="Proton donor/acceptor" evidence="4">
    <location>
        <position position="193"/>
    </location>
</feature>
<feature type="binding site" evidence="4">
    <location>
        <begin position="329"/>
        <end position="331"/>
    </location>
    <ligand>
        <name>substrate</name>
    </ligand>
</feature>
<dbReference type="InterPro" id="IPR022761">
    <property type="entry name" value="Fumarate_lyase_N"/>
</dbReference>
<dbReference type="AlphaFoldDB" id="A0A7W6RZU2"/>
<dbReference type="FunFam" id="1.10.40.30:FF:000002">
    <property type="entry name" value="Fumarate hydratase class II"/>
    <property type="match status" value="1"/>
</dbReference>
<dbReference type="InterPro" id="IPR000362">
    <property type="entry name" value="Fumarate_lyase_fam"/>
</dbReference>
<dbReference type="Proteomes" id="UP000555728">
    <property type="component" value="Unassembled WGS sequence"/>
</dbReference>
<protein>
    <recommendedName>
        <fullName evidence="4">Fumarate hydratase class II</fullName>
        <shortName evidence="4">Fumarase C</shortName>
        <ecNumber evidence="4">4.2.1.2</ecNumber>
    </recommendedName>
    <alternativeName>
        <fullName evidence="4">Aerobic fumarase</fullName>
    </alternativeName>
    <alternativeName>
        <fullName evidence="4">Iron-independent fumarase</fullName>
    </alternativeName>
</protein>
<dbReference type="Gene3D" id="1.10.40.30">
    <property type="entry name" value="Fumarase/aspartase (C-terminal domain)"/>
    <property type="match status" value="1"/>
</dbReference>
<name>A0A7W6RZU2_9PROT</name>
<dbReference type="GO" id="GO:0006106">
    <property type="term" value="P:fumarate metabolic process"/>
    <property type="evidence" value="ECO:0007669"/>
    <property type="project" value="InterPro"/>
</dbReference>
<dbReference type="InterPro" id="IPR020557">
    <property type="entry name" value="Fumarate_lyase_CS"/>
</dbReference>
<dbReference type="PANTHER" id="PTHR11444">
    <property type="entry name" value="ASPARTATEAMMONIA/ARGININOSUCCINATE/ADENYLOSUCCINATE LYASE"/>
    <property type="match status" value="1"/>
</dbReference>
<dbReference type="FunFam" id="1.10.275.10:FF:000001">
    <property type="entry name" value="Fumarate hydratase, mitochondrial"/>
    <property type="match status" value="1"/>
</dbReference>
<evidence type="ECO:0000256" key="1">
    <source>
        <dbReference type="ARBA" id="ARBA00009084"/>
    </source>
</evidence>
<keyword evidence="2 4" id="KW-0816">Tricarboxylic acid cycle</keyword>
<proteinExistence type="inferred from homology"/>
<keyword evidence="4" id="KW-0963">Cytoplasm</keyword>